<organism evidence="2 3">
    <name type="scientific">Clostridium innocuum</name>
    <dbReference type="NCBI Taxonomy" id="1522"/>
    <lineage>
        <taxon>Bacteria</taxon>
        <taxon>Bacillati</taxon>
        <taxon>Bacillota</taxon>
        <taxon>Clostridia</taxon>
        <taxon>Eubacteriales</taxon>
        <taxon>Clostridiaceae</taxon>
        <taxon>Clostridium</taxon>
    </lineage>
</organism>
<evidence type="ECO:0000313" key="2">
    <source>
        <dbReference type="EMBL" id="KGJ52405.1"/>
    </source>
</evidence>
<reference evidence="2 3" key="1">
    <citation type="submission" date="2014-08" db="EMBL/GenBank/DDBJ databases">
        <title>Clostridium innocuum, an unnegligible vancomycin-resistant pathogen causing extra-intestinal infections.</title>
        <authorList>
            <person name="Feng Y."/>
            <person name="Chiu C.-H."/>
        </authorList>
    </citation>
    <scope>NUCLEOTIDE SEQUENCE [LARGE SCALE GENOMIC DNA]</scope>
    <source>
        <strain evidence="2 3">AN88</strain>
    </source>
</reference>
<dbReference type="EMBL" id="JQIF01000067">
    <property type="protein sequence ID" value="KGJ52405.1"/>
    <property type="molecule type" value="Genomic_DNA"/>
</dbReference>
<name>A0A099I431_CLOIN</name>
<dbReference type="Proteomes" id="UP000030008">
    <property type="component" value="Unassembled WGS sequence"/>
</dbReference>
<evidence type="ECO:0000256" key="1">
    <source>
        <dbReference type="SAM" id="Phobius"/>
    </source>
</evidence>
<comment type="caution">
    <text evidence="2">The sequence shown here is derived from an EMBL/GenBank/DDBJ whole genome shotgun (WGS) entry which is preliminary data.</text>
</comment>
<gene>
    <name evidence="2" type="ORF">CIAN88_14840</name>
</gene>
<accession>A0A099I431</accession>
<sequence length="103" mass="12214">MIVSLRIWLYQFLNRFGKHSIQTLACVVFLIKECSCNDGVFRFFWIKSFFQMYFFLIYIAAMTVPALCYGKGIKQLKELKLLSRQTVLMLNSKGSMYRKKRCT</sequence>
<evidence type="ECO:0000313" key="3">
    <source>
        <dbReference type="Proteomes" id="UP000030008"/>
    </source>
</evidence>
<proteinExistence type="predicted"/>
<keyword evidence="1" id="KW-1133">Transmembrane helix</keyword>
<feature type="transmembrane region" description="Helical" evidence="1">
    <location>
        <begin position="52"/>
        <end position="70"/>
    </location>
</feature>
<keyword evidence="1" id="KW-0472">Membrane</keyword>
<protein>
    <submittedName>
        <fullName evidence="2">Uncharacterized protein</fullName>
    </submittedName>
</protein>
<keyword evidence="1" id="KW-0812">Transmembrane</keyword>
<dbReference type="AlphaFoldDB" id="A0A099I431"/>